<sequence>MISEVVLVKPWSHFNSSTISNKWGSSYSQQTCFFVALCITKKQSIVASLLLPNLVNICLFKLLPSFGQLLISQDYLSMVTYQIDLETSHSSAQCLEIYNCPKLTFFC</sequence>
<dbReference type="AlphaFoldDB" id="A0A5J4ZCK6"/>
<dbReference type="EMBL" id="CM018052">
    <property type="protein sequence ID" value="KAA8515649.1"/>
    <property type="molecule type" value="Genomic_DNA"/>
</dbReference>
<name>A0A5J4ZCK6_9ASTE</name>
<proteinExistence type="predicted"/>
<protein>
    <submittedName>
        <fullName evidence="1">Uncharacterized protein</fullName>
    </submittedName>
</protein>
<reference evidence="1 2" key="1">
    <citation type="submission" date="2019-09" db="EMBL/GenBank/DDBJ databases">
        <title>A chromosome-level genome assembly of the Chinese tupelo Nyssa sinensis.</title>
        <authorList>
            <person name="Yang X."/>
            <person name="Kang M."/>
            <person name="Yang Y."/>
            <person name="Xiong H."/>
            <person name="Wang M."/>
            <person name="Zhang Z."/>
            <person name="Wang Z."/>
            <person name="Wu H."/>
            <person name="Ma T."/>
            <person name="Liu J."/>
            <person name="Xi Z."/>
        </authorList>
    </citation>
    <scope>NUCLEOTIDE SEQUENCE [LARGE SCALE GENOMIC DNA]</scope>
    <source>
        <strain evidence="1">J267</strain>
        <tissue evidence="1">Leaf</tissue>
    </source>
</reference>
<gene>
    <name evidence="1" type="ORF">F0562_018740</name>
</gene>
<organism evidence="1 2">
    <name type="scientific">Nyssa sinensis</name>
    <dbReference type="NCBI Taxonomy" id="561372"/>
    <lineage>
        <taxon>Eukaryota</taxon>
        <taxon>Viridiplantae</taxon>
        <taxon>Streptophyta</taxon>
        <taxon>Embryophyta</taxon>
        <taxon>Tracheophyta</taxon>
        <taxon>Spermatophyta</taxon>
        <taxon>Magnoliopsida</taxon>
        <taxon>eudicotyledons</taxon>
        <taxon>Gunneridae</taxon>
        <taxon>Pentapetalae</taxon>
        <taxon>asterids</taxon>
        <taxon>Cornales</taxon>
        <taxon>Nyssaceae</taxon>
        <taxon>Nyssa</taxon>
    </lineage>
</organism>
<keyword evidence="2" id="KW-1185">Reference proteome</keyword>
<evidence type="ECO:0000313" key="1">
    <source>
        <dbReference type="EMBL" id="KAA8515649.1"/>
    </source>
</evidence>
<evidence type="ECO:0000313" key="2">
    <source>
        <dbReference type="Proteomes" id="UP000325577"/>
    </source>
</evidence>
<dbReference type="Proteomes" id="UP000325577">
    <property type="component" value="Linkage Group LG9"/>
</dbReference>
<accession>A0A5J4ZCK6</accession>